<feature type="compositionally biased region" description="Acidic residues" evidence="2">
    <location>
        <begin position="182"/>
        <end position="193"/>
    </location>
</feature>
<dbReference type="EMBL" id="JBBXJM010000001">
    <property type="protein sequence ID" value="KAL1412720.1"/>
    <property type="molecule type" value="Genomic_DNA"/>
</dbReference>
<evidence type="ECO:0000313" key="3">
    <source>
        <dbReference type="EMBL" id="KAL1412720.1"/>
    </source>
</evidence>
<reference evidence="3 4" key="1">
    <citation type="submission" date="2023-08" db="EMBL/GenBank/DDBJ databases">
        <title>Annotated Genome Sequence of Vanrija albida AlHP1.</title>
        <authorList>
            <person name="Herzog R."/>
        </authorList>
    </citation>
    <scope>NUCLEOTIDE SEQUENCE [LARGE SCALE GENOMIC DNA]</scope>
    <source>
        <strain evidence="3 4">AlHP1</strain>
    </source>
</reference>
<name>A0ABR3QDC3_9TREE</name>
<comment type="caution">
    <text evidence="3">The sequence shown here is derived from an EMBL/GenBank/DDBJ whole genome shotgun (WGS) entry which is preliminary data.</text>
</comment>
<evidence type="ECO:0000256" key="1">
    <source>
        <dbReference type="SAM" id="Coils"/>
    </source>
</evidence>
<dbReference type="RefSeq" id="XP_069212664.1">
    <property type="nucleotide sequence ID" value="XM_069349120.1"/>
</dbReference>
<feature type="region of interest" description="Disordered" evidence="2">
    <location>
        <begin position="144"/>
        <end position="259"/>
    </location>
</feature>
<protein>
    <recommendedName>
        <fullName evidence="5">Shugoshin C-terminal domain-containing protein</fullName>
    </recommendedName>
</protein>
<sequence>MPPRAALADQLAALRNELELSTFLNKGVLQSNAEHKLRIAELEAENGALRAAESRLAATEDALEAAEARLTALEEAKRRLGERRDAALSREVGLRRAAEGERDAWRRHCEALADVVGRAGALLAEAAAAGVEAPPTPLSVSLPRGLRSWQLPNPPASLPPPKTKRASSPLLTRRNKRRIDVLSEDDDDDDEPLPPEARRTPRSAPHSAPSTTRRRPPTPHAPTPLRRRRTDVAVKNEPESDSGESAPRCAALTSDPLAL</sequence>
<accession>A0ABR3QDC3</accession>
<organism evidence="3 4">
    <name type="scientific">Vanrija albida</name>
    <dbReference type="NCBI Taxonomy" id="181172"/>
    <lineage>
        <taxon>Eukaryota</taxon>
        <taxon>Fungi</taxon>
        <taxon>Dikarya</taxon>
        <taxon>Basidiomycota</taxon>
        <taxon>Agaricomycotina</taxon>
        <taxon>Tremellomycetes</taxon>
        <taxon>Trichosporonales</taxon>
        <taxon>Trichosporonaceae</taxon>
        <taxon>Vanrija</taxon>
    </lineage>
</organism>
<feature type="compositionally biased region" description="Pro residues" evidence="2">
    <location>
        <begin position="152"/>
        <end position="161"/>
    </location>
</feature>
<evidence type="ECO:0000313" key="4">
    <source>
        <dbReference type="Proteomes" id="UP001565368"/>
    </source>
</evidence>
<dbReference type="GeneID" id="95981510"/>
<keyword evidence="4" id="KW-1185">Reference proteome</keyword>
<feature type="coiled-coil region" evidence="1">
    <location>
        <begin position="25"/>
        <end position="90"/>
    </location>
</feature>
<evidence type="ECO:0000256" key="2">
    <source>
        <dbReference type="SAM" id="MobiDB-lite"/>
    </source>
</evidence>
<keyword evidence="1" id="KW-0175">Coiled coil</keyword>
<proteinExistence type="predicted"/>
<gene>
    <name evidence="3" type="ORF">Q8F55_000467</name>
</gene>
<dbReference type="Proteomes" id="UP001565368">
    <property type="component" value="Unassembled WGS sequence"/>
</dbReference>
<evidence type="ECO:0008006" key="5">
    <source>
        <dbReference type="Google" id="ProtNLM"/>
    </source>
</evidence>